<keyword evidence="6 14" id="KW-0812">Transmembrane</keyword>
<dbReference type="InterPro" id="IPR037066">
    <property type="entry name" value="Plug_dom_sf"/>
</dbReference>
<evidence type="ECO:0000259" key="17">
    <source>
        <dbReference type="Pfam" id="PF00593"/>
    </source>
</evidence>
<protein>
    <submittedName>
        <fullName evidence="19">Iron complex outermembrane receptor protein</fullName>
    </submittedName>
</protein>
<dbReference type="RefSeq" id="WP_184151463.1">
    <property type="nucleotide sequence ID" value="NZ_JACHFM010000003.1"/>
</dbReference>
<keyword evidence="12 19" id="KW-0675">Receptor</keyword>
<keyword evidence="20" id="KW-1185">Reference proteome</keyword>
<evidence type="ECO:0000256" key="13">
    <source>
        <dbReference type="ARBA" id="ARBA00023237"/>
    </source>
</evidence>
<keyword evidence="5" id="KW-0410">Iron transport</keyword>
<evidence type="ECO:0000256" key="8">
    <source>
        <dbReference type="ARBA" id="ARBA00023004"/>
    </source>
</evidence>
<keyword evidence="13 14" id="KW-0998">Cell outer membrane</keyword>
<dbReference type="Gene3D" id="2.170.130.10">
    <property type="entry name" value="TonB-dependent receptor, plug domain"/>
    <property type="match status" value="1"/>
</dbReference>
<evidence type="ECO:0000313" key="19">
    <source>
        <dbReference type="EMBL" id="MBB5223136.1"/>
    </source>
</evidence>
<dbReference type="InterPro" id="IPR012910">
    <property type="entry name" value="Plug_dom"/>
</dbReference>
<keyword evidence="10 15" id="KW-0798">TonB box</keyword>
<keyword evidence="9" id="KW-0406">Ion transport</keyword>
<reference evidence="19 20" key="1">
    <citation type="submission" date="2020-08" db="EMBL/GenBank/DDBJ databases">
        <title>Genomic Encyclopedia of Type Strains, Phase IV (KMG-IV): sequencing the most valuable type-strain genomes for metagenomic binning, comparative biology and taxonomic classification.</title>
        <authorList>
            <person name="Goeker M."/>
        </authorList>
    </citation>
    <scope>NUCLEOTIDE SEQUENCE [LARGE SCALE GENOMIC DNA]</scope>
    <source>
        <strain evidence="19 20">DSM 101730</strain>
    </source>
</reference>
<evidence type="ECO:0000256" key="10">
    <source>
        <dbReference type="ARBA" id="ARBA00023077"/>
    </source>
</evidence>
<keyword evidence="8" id="KW-0408">Iron</keyword>
<dbReference type="InterPro" id="IPR036942">
    <property type="entry name" value="Beta-barrel_TonB_sf"/>
</dbReference>
<evidence type="ECO:0000256" key="11">
    <source>
        <dbReference type="ARBA" id="ARBA00023136"/>
    </source>
</evidence>
<dbReference type="PROSITE" id="PS52016">
    <property type="entry name" value="TONB_DEPENDENT_REC_3"/>
    <property type="match status" value="1"/>
</dbReference>
<name>A0A840STI0_9RHOB</name>
<evidence type="ECO:0000256" key="9">
    <source>
        <dbReference type="ARBA" id="ARBA00023065"/>
    </source>
</evidence>
<evidence type="ECO:0000256" key="4">
    <source>
        <dbReference type="ARBA" id="ARBA00022452"/>
    </source>
</evidence>
<evidence type="ECO:0000256" key="12">
    <source>
        <dbReference type="ARBA" id="ARBA00023170"/>
    </source>
</evidence>
<evidence type="ECO:0000256" key="16">
    <source>
        <dbReference type="SAM" id="SignalP"/>
    </source>
</evidence>
<evidence type="ECO:0000256" key="14">
    <source>
        <dbReference type="PROSITE-ProRule" id="PRU01360"/>
    </source>
</evidence>
<evidence type="ECO:0000256" key="1">
    <source>
        <dbReference type="ARBA" id="ARBA00004571"/>
    </source>
</evidence>
<dbReference type="GO" id="GO:0015891">
    <property type="term" value="P:siderophore transport"/>
    <property type="evidence" value="ECO:0007669"/>
    <property type="project" value="InterPro"/>
</dbReference>
<dbReference type="InterPro" id="IPR010105">
    <property type="entry name" value="TonB_sidphr_rcpt"/>
</dbReference>
<feature type="domain" description="TonB-dependent receptor-like beta-barrel" evidence="17">
    <location>
        <begin position="292"/>
        <end position="703"/>
    </location>
</feature>
<dbReference type="Gene3D" id="2.40.170.20">
    <property type="entry name" value="TonB-dependent receptor, beta-barrel domain"/>
    <property type="match status" value="1"/>
</dbReference>
<dbReference type="Proteomes" id="UP000549457">
    <property type="component" value="Unassembled WGS sequence"/>
</dbReference>
<dbReference type="AlphaFoldDB" id="A0A840STI0"/>
<keyword evidence="11 14" id="KW-0472">Membrane</keyword>
<dbReference type="EMBL" id="JACHFM010000003">
    <property type="protein sequence ID" value="MBB5223136.1"/>
    <property type="molecule type" value="Genomic_DNA"/>
</dbReference>
<evidence type="ECO:0000256" key="7">
    <source>
        <dbReference type="ARBA" id="ARBA00022729"/>
    </source>
</evidence>
<organism evidence="19 20">
    <name type="scientific">Amaricoccus macauensis</name>
    <dbReference type="NCBI Taxonomy" id="57001"/>
    <lineage>
        <taxon>Bacteria</taxon>
        <taxon>Pseudomonadati</taxon>
        <taxon>Pseudomonadota</taxon>
        <taxon>Alphaproteobacteria</taxon>
        <taxon>Rhodobacterales</taxon>
        <taxon>Paracoccaceae</taxon>
        <taxon>Amaricoccus</taxon>
    </lineage>
</organism>
<evidence type="ECO:0000313" key="20">
    <source>
        <dbReference type="Proteomes" id="UP000549457"/>
    </source>
</evidence>
<evidence type="ECO:0000256" key="3">
    <source>
        <dbReference type="ARBA" id="ARBA00022448"/>
    </source>
</evidence>
<evidence type="ECO:0000259" key="18">
    <source>
        <dbReference type="Pfam" id="PF07715"/>
    </source>
</evidence>
<dbReference type="CDD" id="cd01347">
    <property type="entry name" value="ligand_gated_channel"/>
    <property type="match status" value="1"/>
</dbReference>
<dbReference type="GO" id="GO:0015344">
    <property type="term" value="F:siderophore uptake transmembrane transporter activity"/>
    <property type="evidence" value="ECO:0007669"/>
    <property type="project" value="TreeGrafter"/>
</dbReference>
<comment type="similarity">
    <text evidence="2 14 15">Belongs to the TonB-dependent receptor family.</text>
</comment>
<comment type="subcellular location">
    <subcellularLocation>
        <location evidence="1 14">Cell outer membrane</location>
        <topology evidence="1 14">Multi-pass membrane protein</topology>
    </subcellularLocation>
</comment>
<dbReference type="InterPro" id="IPR000531">
    <property type="entry name" value="Beta-barrel_TonB"/>
</dbReference>
<dbReference type="Pfam" id="PF00593">
    <property type="entry name" value="TonB_dep_Rec_b-barrel"/>
    <property type="match status" value="1"/>
</dbReference>
<evidence type="ECO:0000256" key="5">
    <source>
        <dbReference type="ARBA" id="ARBA00022496"/>
    </source>
</evidence>
<dbReference type="PANTHER" id="PTHR32552:SF68">
    <property type="entry name" value="FERRICHROME OUTER MEMBRANE TRANSPORTER_PHAGE RECEPTOR"/>
    <property type="match status" value="1"/>
</dbReference>
<comment type="caution">
    <text evidence="19">The sequence shown here is derived from an EMBL/GenBank/DDBJ whole genome shotgun (WGS) entry which is preliminary data.</text>
</comment>
<gene>
    <name evidence="19" type="ORF">HNP73_003083</name>
</gene>
<dbReference type="SUPFAM" id="SSF56935">
    <property type="entry name" value="Porins"/>
    <property type="match status" value="1"/>
</dbReference>
<dbReference type="Pfam" id="PF07715">
    <property type="entry name" value="Plug"/>
    <property type="match status" value="1"/>
</dbReference>
<evidence type="ECO:0000256" key="2">
    <source>
        <dbReference type="ARBA" id="ARBA00009810"/>
    </source>
</evidence>
<dbReference type="PANTHER" id="PTHR32552">
    <property type="entry name" value="FERRICHROME IRON RECEPTOR-RELATED"/>
    <property type="match status" value="1"/>
</dbReference>
<evidence type="ECO:0000256" key="15">
    <source>
        <dbReference type="RuleBase" id="RU003357"/>
    </source>
</evidence>
<proteinExistence type="inferred from homology"/>
<feature type="signal peptide" evidence="16">
    <location>
        <begin position="1"/>
        <end position="32"/>
    </location>
</feature>
<evidence type="ECO:0000256" key="6">
    <source>
        <dbReference type="ARBA" id="ARBA00022692"/>
    </source>
</evidence>
<sequence length="711" mass="76619">MRKSWRTTALSALAAGLTTGIAAGLTLTSARAQETGDPNAIADAGTERGTETATLPTVTVEASGTVGFFSEPVAQTAGSVMRTDTPIVETPRSVNVVTQQQMQERGARNITQALQYIPGVVAGTYGLDNRGDWAKVRGFEPASFEDGMQALYGYYNNTRPETFLLGSVAVLKGPSGLLFGNGSVGGIINTTSKLPDPEAPGIVQLEVGSHNLFQAGIDTGGRLDEAGRFTYRLVAFGRDANGQVDYSRDDAAAIMPSIAWSSPDEATKITLLGLYQKVETSPMIQFFSPSGTLWSAEGHGNGDFLDPDTFVGEPGFDRYDAERRSVLLLGEHRLNDMWSFAGRVRYIASDVDYRHAWWAYDNYDNDRYNPDGTINREAQAALNDSHSWTGDAHARADFSLGPTTHTAIFGASFTNGRFNYDSGVAPTRGPIDPFNPVYTGMDGDVEIIDSSEMAVRQTSIYAQDRISYGRATLDLGLRHDWIETDVQTWNPANPFDTQKDAELSTSAALLYRFDNGIVPYLSYSESFFQEVAGAGAGGAPFEPTRGTQYEAGVKYQPPGTTSLFTIAAFEITKSNMLEADPQNPMYSRQTGQATSRGVELEARANWGDFSVDAGYAYTETEDANGNPFQGVPEHQASAWLGWAPSSGMLAGFDAGVGVRYLGETVSPGNGVAPAVRTPGVALYDAMVGYQWDGYRVQVSGRNLADKTYTAS</sequence>
<accession>A0A840STI0</accession>
<feature type="chain" id="PRO_5032523292" evidence="16">
    <location>
        <begin position="33"/>
        <end position="711"/>
    </location>
</feature>
<dbReference type="NCBIfam" id="TIGR01783">
    <property type="entry name" value="TonB-siderophor"/>
    <property type="match status" value="1"/>
</dbReference>
<dbReference type="InterPro" id="IPR039426">
    <property type="entry name" value="TonB-dep_rcpt-like"/>
</dbReference>
<dbReference type="GO" id="GO:0009279">
    <property type="term" value="C:cell outer membrane"/>
    <property type="evidence" value="ECO:0007669"/>
    <property type="project" value="UniProtKB-SubCell"/>
</dbReference>
<feature type="domain" description="TonB-dependent receptor plug" evidence="18">
    <location>
        <begin position="88"/>
        <end position="187"/>
    </location>
</feature>
<keyword evidence="3 14" id="KW-0813">Transport</keyword>
<keyword evidence="7 16" id="KW-0732">Signal</keyword>
<keyword evidence="4 14" id="KW-1134">Transmembrane beta strand</keyword>
<dbReference type="GO" id="GO:0038023">
    <property type="term" value="F:signaling receptor activity"/>
    <property type="evidence" value="ECO:0007669"/>
    <property type="project" value="InterPro"/>
</dbReference>